<dbReference type="AlphaFoldDB" id="A0A7C8Z0S6"/>
<sequence length="156" mass="16654">MQEALPYKRWDAPPPVPAAASPPTTTAFGSPTVVESLIKGNPVIVIGKRGCFMCHVVRKLLLGLGVNPPIFEIDGDDDLSKGMLVNALISNENKIGEISSSNNNNNKNKDSSYEGKLQFPLVFVGGKLFGGLDKVMATHLSGELVPILKQAGALWL</sequence>
<dbReference type="GO" id="GO:0005737">
    <property type="term" value="C:cytoplasm"/>
    <property type="evidence" value="ECO:0007669"/>
    <property type="project" value="UniProtKB-SubCell"/>
</dbReference>
<dbReference type="InterPro" id="IPR011905">
    <property type="entry name" value="GlrX-like_pln_2"/>
</dbReference>
<comment type="similarity">
    <text evidence="2">Belongs to the glutaredoxin family. CC-type subfamily.</text>
</comment>
<feature type="compositionally biased region" description="Basic and acidic residues" evidence="5">
    <location>
        <begin position="1"/>
        <end position="11"/>
    </location>
</feature>
<protein>
    <submittedName>
        <fullName evidence="6">Uncharacterized protein</fullName>
    </submittedName>
</protein>
<reference evidence="6" key="1">
    <citation type="journal article" date="2013" name="J. Plant Res.">
        <title>Effect of fungi and light on seed germination of three Opuntia species from semiarid lands of central Mexico.</title>
        <authorList>
            <person name="Delgado-Sanchez P."/>
            <person name="Jimenez-Bremont J.F."/>
            <person name="Guerrero-Gonzalez Mde L."/>
            <person name="Flores J."/>
        </authorList>
    </citation>
    <scope>NUCLEOTIDE SEQUENCE</scope>
    <source>
        <tissue evidence="6">Cladode</tissue>
    </source>
</reference>
<dbReference type="InterPro" id="IPR036249">
    <property type="entry name" value="Thioredoxin-like_sf"/>
</dbReference>
<accession>A0A7C8Z0S6</accession>
<dbReference type="SUPFAM" id="SSF52833">
    <property type="entry name" value="Thioredoxin-like"/>
    <property type="match status" value="1"/>
</dbReference>
<proteinExistence type="inferred from homology"/>
<dbReference type="Gene3D" id="3.40.30.10">
    <property type="entry name" value="Glutaredoxin"/>
    <property type="match status" value="1"/>
</dbReference>
<keyword evidence="3" id="KW-0963">Cytoplasm</keyword>
<organism evidence="6">
    <name type="scientific">Opuntia streptacantha</name>
    <name type="common">Prickly pear cactus</name>
    <name type="synonym">Opuntia cardona</name>
    <dbReference type="NCBI Taxonomy" id="393608"/>
    <lineage>
        <taxon>Eukaryota</taxon>
        <taxon>Viridiplantae</taxon>
        <taxon>Streptophyta</taxon>
        <taxon>Embryophyta</taxon>
        <taxon>Tracheophyta</taxon>
        <taxon>Spermatophyta</taxon>
        <taxon>Magnoliopsida</taxon>
        <taxon>eudicotyledons</taxon>
        <taxon>Gunneridae</taxon>
        <taxon>Pentapetalae</taxon>
        <taxon>Caryophyllales</taxon>
        <taxon>Cactineae</taxon>
        <taxon>Cactaceae</taxon>
        <taxon>Opuntioideae</taxon>
        <taxon>Opuntia</taxon>
    </lineage>
</organism>
<keyword evidence="4" id="KW-0676">Redox-active center</keyword>
<dbReference type="PANTHER" id="PTHR10168">
    <property type="entry name" value="GLUTAREDOXIN"/>
    <property type="match status" value="1"/>
</dbReference>
<evidence type="ECO:0000256" key="2">
    <source>
        <dbReference type="ARBA" id="ARBA00007568"/>
    </source>
</evidence>
<evidence type="ECO:0000256" key="4">
    <source>
        <dbReference type="ARBA" id="ARBA00023284"/>
    </source>
</evidence>
<reference evidence="6" key="2">
    <citation type="submission" date="2020-07" db="EMBL/GenBank/DDBJ databases">
        <authorList>
            <person name="Vera ALvarez R."/>
            <person name="Arias-Moreno D.M."/>
            <person name="Jimenez-Jacinto V."/>
            <person name="Jimenez-Bremont J.F."/>
            <person name="Swaminathan K."/>
            <person name="Moose S.P."/>
            <person name="Guerrero-Gonzalez M.L."/>
            <person name="Marino-Ramirez L."/>
            <person name="Landsman D."/>
            <person name="Rodriguez-Kessler M."/>
            <person name="Delgado-Sanchez P."/>
        </authorList>
    </citation>
    <scope>NUCLEOTIDE SEQUENCE</scope>
    <source>
        <tissue evidence="6">Cladode</tissue>
    </source>
</reference>
<dbReference type="PROSITE" id="PS51354">
    <property type="entry name" value="GLUTAREDOXIN_2"/>
    <property type="match status" value="1"/>
</dbReference>
<dbReference type="EMBL" id="GISG01075079">
    <property type="protein sequence ID" value="MBA4630773.1"/>
    <property type="molecule type" value="Transcribed_RNA"/>
</dbReference>
<name>A0A7C8Z0S6_OPUST</name>
<evidence type="ECO:0000256" key="5">
    <source>
        <dbReference type="SAM" id="MobiDB-lite"/>
    </source>
</evidence>
<evidence type="ECO:0000256" key="1">
    <source>
        <dbReference type="ARBA" id="ARBA00004496"/>
    </source>
</evidence>
<evidence type="ECO:0000256" key="3">
    <source>
        <dbReference type="ARBA" id="ARBA00022490"/>
    </source>
</evidence>
<evidence type="ECO:0000313" key="6">
    <source>
        <dbReference type="EMBL" id="MBA4630773.1"/>
    </source>
</evidence>
<feature type="region of interest" description="Disordered" evidence="5">
    <location>
        <begin position="1"/>
        <end position="22"/>
    </location>
</feature>
<comment type="subcellular location">
    <subcellularLocation>
        <location evidence="1">Cytoplasm</location>
    </subcellularLocation>
</comment>